<feature type="chain" id="PRO_5041997161" description="Secreted protein" evidence="1">
    <location>
        <begin position="21"/>
        <end position="83"/>
    </location>
</feature>
<evidence type="ECO:0000313" key="2">
    <source>
        <dbReference type="EMBL" id="KAK3382591.1"/>
    </source>
</evidence>
<accession>A0AAE0NJB8</accession>
<sequence length="83" mass="9632">MLSCAFVLFTYISHFRTAHGCQPPPPTSRESPVKQTHAFKFNTKSFRDISTSSNSPKRAYLSRHQFLFTIGFHFWSQSQKHLP</sequence>
<protein>
    <recommendedName>
        <fullName evidence="4">Secreted protein</fullName>
    </recommendedName>
</protein>
<proteinExistence type="predicted"/>
<dbReference type="Proteomes" id="UP001287356">
    <property type="component" value="Unassembled WGS sequence"/>
</dbReference>
<dbReference type="EMBL" id="JAULSN010000001">
    <property type="protein sequence ID" value="KAK3382591.1"/>
    <property type="molecule type" value="Genomic_DNA"/>
</dbReference>
<dbReference type="AlphaFoldDB" id="A0AAE0NJB8"/>
<reference evidence="2" key="1">
    <citation type="journal article" date="2023" name="Mol. Phylogenet. Evol.">
        <title>Genome-scale phylogeny and comparative genomics of the fungal order Sordariales.</title>
        <authorList>
            <person name="Hensen N."/>
            <person name="Bonometti L."/>
            <person name="Westerberg I."/>
            <person name="Brannstrom I.O."/>
            <person name="Guillou S."/>
            <person name="Cros-Aarteil S."/>
            <person name="Calhoun S."/>
            <person name="Haridas S."/>
            <person name="Kuo A."/>
            <person name="Mondo S."/>
            <person name="Pangilinan J."/>
            <person name="Riley R."/>
            <person name="LaButti K."/>
            <person name="Andreopoulos B."/>
            <person name="Lipzen A."/>
            <person name="Chen C."/>
            <person name="Yan M."/>
            <person name="Daum C."/>
            <person name="Ng V."/>
            <person name="Clum A."/>
            <person name="Steindorff A."/>
            <person name="Ohm R.A."/>
            <person name="Martin F."/>
            <person name="Silar P."/>
            <person name="Natvig D.O."/>
            <person name="Lalanne C."/>
            <person name="Gautier V."/>
            <person name="Ament-Velasquez S.L."/>
            <person name="Kruys A."/>
            <person name="Hutchinson M.I."/>
            <person name="Powell A.J."/>
            <person name="Barry K."/>
            <person name="Miller A.N."/>
            <person name="Grigoriev I.V."/>
            <person name="Debuchy R."/>
            <person name="Gladieux P."/>
            <person name="Hiltunen Thoren M."/>
            <person name="Johannesson H."/>
        </authorList>
    </citation>
    <scope>NUCLEOTIDE SEQUENCE</scope>
    <source>
        <strain evidence="2">CBS 958.72</strain>
    </source>
</reference>
<keyword evidence="1" id="KW-0732">Signal</keyword>
<comment type="caution">
    <text evidence="2">The sequence shown here is derived from an EMBL/GenBank/DDBJ whole genome shotgun (WGS) entry which is preliminary data.</text>
</comment>
<evidence type="ECO:0000313" key="3">
    <source>
        <dbReference type="Proteomes" id="UP001287356"/>
    </source>
</evidence>
<evidence type="ECO:0008006" key="4">
    <source>
        <dbReference type="Google" id="ProtNLM"/>
    </source>
</evidence>
<reference evidence="2" key="2">
    <citation type="submission" date="2023-06" db="EMBL/GenBank/DDBJ databases">
        <authorList>
            <consortium name="Lawrence Berkeley National Laboratory"/>
            <person name="Haridas S."/>
            <person name="Hensen N."/>
            <person name="Bonometti L."/>
            <person name="Westerberg I."/>
            <person name="Brannstrom I.O."/>
            <person name="Guillou S."/>
            <person name="Cros-Aarteil S."/>
            <person name="Calhoun S."/>
            <person name="Kuo A."/>
            <person name="Mondo S."/>
            <person name="Pangilinan J."/>
            <person name="Riley R."/>
            <person name="Labutti K."/>
            <person name="Andreopoulos B."/>
            <person name="Lipzen A."/>
            <person name="Chen C."/>
            <person name="Yanf M."/>
            <person name="Daum C."/>
            <person name="Ng V."/>
            <person name="Clum A."/>
            <person name="Steindorff A."/>
            <person name="Ohm R."/>
            <person name="Martin F."/>
            <person name="Silar P."/>
            <person name="Natvig D."/>
            <person name="Lalanne C."/>
            <person name="Gautier V."/>
            <person name="Ament-Velasquez S.L."/>
            <person name="Kruys A."/>
            <person name="Hutchinson M.I."/>
            <person name="Powell A.J."/>
            <person name="Barry K."/>
            <person name="Miller A.N."/>
            <person name="Grigoriev I.V."/>
            <person name="Debuchy R."/>
            <person name="Gladieux P."/>
            <person name="Thoren M.H."/>
            <person name="Johannesson H."/>
        </authorList>
    </citation>
    <scope>NUCLEOTIDE SEQUENCE</scope>
    <source>
        <strain evidence="2">CBS 958.72</strain>
    </source>
</reference>
<gene>
    <name evidence="2" type="ORF">B0T24DRAFT_18479</name>
</gene>
<evidence type="ECO:0000256" key="1">
    <source>
        <dbReference type="SAM" id="SignalP"/>
    </source>
</evidence>
<organism evidence="2 3">
    <name type="scientific">Lasiosphaeria ovina</name>
    <dbReference type="NCBI Taxonomy" id="92902"/>
    <lineage>
        <taxon>Eukaryota</taxon>
        <taxon>Fungi</taxon>
        <taxon>Dikarya</taxon>
        <taxon>Ascomycota</taxon>
        <taxon>Pezizomycotina</taxon>
        <taxon>Sordariomycetes</taxon>
        <taxon>Sordariomycetidae</taxon>
        <taxon>Sordariales</taxon>
        <taxon>Lasiosphaeriaceae</taxon>
        <taxon>Lasiosphaeria</taxon>
    </lineage>
</organism>
<feature type="signal peptide" evidence="1">
    <location>
        <begin position="1"/>
        <end position="20"/>
    </location>
</feature>
<keyword evidence="3" id="KW-1185">Reference proteome</keyword>
<name>A0AAE0NJB8_9PEZI</name>